<keyword evidence="2" id="KW-1185">Reference proteome</keyword>
<organism evidence="1 2">
    <name type="scientific">Schizosaccharomyces osmophilus</name>
    <dbReference type="NCBI Taxonomy" id="2545709"/>
    <lineage>
        <taxon>Eukaryota</taxon>
        <taxon>Fungi</taxon>
        <taxon>Dikarya</taxon>
        <taxon>Ascomycota</taxon>
        <taxon>Taphrinomycotina</taxon>
        <taxon>Schizosaccharomycetes</taxon>
        <taxon>Schizosaccharomycetales</taxon>
        <taxon>Schizosaccharomycetaceae</taxon>
        <taxon>Schizosaccharomyces</taxon>
    </lineage>
</organism>
<dbReference type="Proteomes" id="UP001212411">
    <property type="component" value="Chromosome 2"/>
</dbReference>
<evidence type="ECO:0000313" key="2">
    <source>
        <dbReference type="Proteomes" id="UP001212411"/>
    </source>
</evidence>
<gene>
    <name evidence="1" type="ORF">SOMG_03158</name>
</gene>
<protein>
    <submittedName>
        <fullName evidence="1">Uncharacterized protein</fullName>
    </submittedName>
</protein>
<name>A0AAE9WDU2_9SCHI</name>
<dbReference type="RefSeq" id="XP_056038296.1">
    <property type="nucleotide sequence ID" value="XM_056181949.1"/>
</dbReference>
<dbReference type="EMBL" id="CP115612">
    <property type="protein sequence ID" value="WBW74053.1"/>
    <property type="molecule type" value="Genomic_DNA"/>
</dbReference>
<dbReference type="KEGG" id="som:SOMG_03158"/>
<dbReference type="GeneID" id="80876638"/>
<evidence type="ECO:0000313" key="1">
    <source>
        <dbReference type="EMBL" id="WBW74053.1"/>
    </source>
</evidence>
<proteinExistence type="predicted"/>
<dbReference type="AlphaFoldDB" id="A0AAE9WDU2"/>
<sequence>MKMLTFVGGMVFSTAVNKRYEPLSPGEYELSFYRRNFCFTSAITTKPNLEANMDNYQIL</sequence>
<accession>A0AAE9WDU2</accession>
<reference evidence="1 2" key="1">
    <citation type="journal article" date="2023" name="G3 (Bethesda)">
        <title>A high-quality reference genome for the fission yeast Schizosaccharomyces osmophilus.</title>
        <authorList>
            <person name="Jia G.S."/>
            <person name="Zhang W.C."/>
            <person name="Liang Y."/>
            <person name="Liu X.H."/>
            <person name="Rhind N."/>
            <person name="Pidoux A."/>
            <person name="Brysch-Herzberg M."/>
            <person name="Du L.L."/>
        </authorList>
    </citation>
    <scope>NUCLEOTIDE SEQUENCE [LARGE SCALE GENOMIC DNA]</scope>
    <source>
        <strain evidence="1 2">CBS 15793</strain>
    </source>
</reference>